<evidence type="ECO:0000313" key="3">
    <source>
        <dbReference type="Proteomes" id="UP000528322"/>
    </source>
</evidence>
<accession>A0A7W7Y524</accession>
<keyword evidence="3" id="KW-1185">Reference proteome</keyword>
<gene>
    <name evidence="2" type="ORF">HNR37_001583</name>
</gene>
<dbReference type="Pfam" id="PF07362">
    <property type="entry name" value="CcdA"/>
    <property type="match status" value="1"/>
</dbReference>
<dbReference type="RefSeq" id="WP_183732424.1">
    <property type="nucleotide sequence ID" value="NZ_JACHID010000009.1"/>
</dbReference>
<evidence type="ECO:0000313" key="2">
    <source>
        <dbReference type="EMBL" id="MBB5022251.1"/>
    </source>
</evidence>
<name>A0A7W7Y524_9BACT</name>
<reference evidence="2 3" key="1">
    <citation type="submission" date="2020-08" db="EMBL/GenBank/DDBJ databases">
        <title>Genomic Encyclopedia of Type Strains, Phase IV (KMG-IV): sequencing the most valuable type-strain genomes for metagenomic binning, comparative biology and taxonomic classification.</title>
        <authorList>
            <person name="Goeker M."/>
        </authorList>
    </citation>
    <scope>NUCLEOTIDE SEQUENCE [LARGE SCALE GENOMIC DNA]</scope>
    <source>
        <strain evidence="2 3">DSM 22071</strain>
    </source>
</reference>
<evidence type="ECO:0000256" key="1">
    <source>
        <dbReference type="ARBA" id="ARBA00022649"/>
    </source>
</evidence>
<protein>
    <submittedName>
        <fullName evidence="2">Antitoxin CcdA</fullName>
    </submittedName>
</protein>
<keyword evidence="1" id="KW-1277">Toxin-antitoxin system</keyword>
<organism evidence="2 3">
    <name type="scientific">Desulfurispira natronophila</name>
    <dbReference type="NCBI Taxonomy" id="682562"/>
    <lineage>
        <taxon>Bacteria</taxon>
        <taxon>Pseudomonadati</taxon>
        <taxon>Chrysiogenota</taxon>
        <taxon>Chrysiogenia</taxon>
        <taxon>Chrysiogenales</taxon>
        <taxon>Chrysiogenaceae</taxon>
        <taxon>Desulfurispira</taxon>
    </lineage>
</organism>
<dbReference type="EMBL" id="JACHID010000009">
    <property type="protein sequence ID" value="MBB5022251.1"/>
    <property type="molecule type" value="Genomic_DNA"/>
</dbReference>
<proteinExistence type="predicted"/>
<comment type="caution">
    <text evidence="2">The sequence shown here is derived from an EMBL/GenBank/DDBJ whole genome shotgun (WGS) entry which is preliminary data.</text>
</comment>
<dbReference type="Proteomes" id="UP000528322">
    <property type="component" value="Unassembled WGS sequence"/>
</dbReference>
<dbReference type="InterPro" id="IPR009956">
    <property type="entry name" value="Post-segregation_anti-tox_CcdA"/>
</dbReference>
<sequence length="78" mass="8758">MARCATKRQATNLTIDSQLLAEARAFNVSLSRAAEDGIKRAIQEHRAAAWLQANHSALQSSNDYVEKHGLPMDQYRNF</sequence>
<dbReference type="AlphaFoldDB" id="A0A7W7Y524"/>